<reference evidence="2" key="1">
    <citation type="submission" date="2016-10" db="EMBL/GenBank/DDBJ databases">
        <authorList>
            <person name="Varghese N."/>
            <person name="Submissions S."/>
        </authorList>
    </citation>
    <scope>NUCLEOTIDE SEQUENCE [LARGE SCALE GENOMIC DNA]</scope>
    <source>
        <strain evidence="2">BL47</strain>
    </source>
</reference>
<dbReference type="RefSeq" id="WP_143012325.1">
    <property type="nucleotide sequence ID" value="NZ_FNHS01000023.1"/>
</dbReference>
<proteinExistence type="predicted"/>
<name>A0A1H0JNG5_9HYPH</name>
<protein>
    <submittedName>
        <fullName evidence="1">Uncharacterized protein</fullName>
    </submittedName>
</protein>
<accession>A0A1H0JNG5</accession>
<gene>
    <name evidence="1" type="ORF">SAMN05216360_12320</name>
</gene>
<evidence type="ECO:0000313" key="1">
    <source>
        <dbReference type="EMBL" id="SDO44891.1"/>
    </source>
</evidence>
<sequence>MMAITIDGVALRARTRGAETTSAYPGSATYGRRIMSEGIVPLRRRGEKRTSLDRVDVAAVQLLASGRATSLQAARGEVILADMRAQRDQMTVVLADVRSREATGDPQIDDANVNLITAINYGIVQIDVFIARAQVFLAEIAQSGLTQPGAPE</sequence>
<dbReference type="STRING" id="582672.SAMN05216360_12320"/>
<dbReference type="AlphaFoldDB" id="A0A1H0JNG5"/>
<organism evidence="1 2">
    <name type="scientific">Methylobacterium phyllostachyos</name>
    <dbReference type="NCBI Taxonomy" id="582672"/>
    <lineage>
        <taxon>Bacteria</taxon>
        <taxon>Pseudomonadati</taxon>
        <taxon>Pseudomonadota</taxon>
        <taxon>Alphaproteobacteria</taxon>
        <taxon>Hyphomicrobiales</taxon>
        <taxon>Methylobacteriaceae</taxon>
        <taxon>Methylobacterium</taxon>
    </lineage>
</organism>
<dbReference type="EMBL" id="FNHS01000023">
    <property type="protein sequence ID" value="SDO44891.1"/>
    <property type="molecule type" value="Genomic_DNA"/>
</dbReference>
<dbReference type="OrthoDB" id="9862733at2"/>
<evidence type="ECO:0000313" key="2">
    <source>
        <dbReference type="Proteomes" id="UP000198704"/>
    </source>
</evidence>
<keyword evidence="2" id="KW-1185">Reference proteome</keyword>
<dbReference type="Proteomes" id="UP000198704">
    <property type="component" value="Unassembled WGS sequence"/>
</dbReference>